<organism evidence="9 10">
    <name type="scientific">Sulfurifustis variabilis</name>
    <dbReference type="NCBI Taxonomy" id="1675686"/>
    <lineage>
        <taxon>Bacteria</taxon>
        <taxon>Pseudomonadati</taxon>
        <taxon>Pseudomonadota</taxon>
        <taxon>Gammaproteobacteria</taxon>
        <taxon>Acidiferrobacterales</taxon>
        <taxon>Acidiferrobacteraceae</taxon>
        <taxon>Sulfurifustis</taxon>
    </lineage>
</organism>
<dbReference type="AlphaFoldDB" id="A0A1B4V4F2"/>
<dbReference type="Gene3D" id="3.30.240.20">
    <property type="entry name" value="bsu07140 like domains"/>
    <property type="match status" value="1"/>
</dbReference>
<gene>
    <name evidence="9" type="ORF">SVA_1721</name>
</gene>
<dbReference type="RefSeq" id="WP_096460805.1">
    <property type="nucleotide sequence ID" value="NZ_AP014936.1"/>
</dbReference>
<name>A0A1B4V4F2_9GAMM</name>
<evidence type="ECO:0000313" key="10">
    <source>
        <dbReference type="Proteomes" id="UP000218899"/>
    </source>
</evidence>
<evidence type="ECO:0000256" key="1">
    <source>
        <dbReference type="ARBA" id="ARBA00004651"/>
    </source>
</evidence>
<evidence type="ECO:0000256" key="7">
    <source>
        <dbReference type="SAM" id="Phobius"/>
    </source>
</evidence>
<comment type="subcellular location">
    <subcellularLocation>
        <location evidence="1">Cell membrane</location>
        <topology evidence="1">Multi-pass membrane protein</topology>
    </subcellularLocation>
</comment>
<proteinExistence type="inferred from homology"/>
<protein>
    <submittedName>
        <fullName evidence="9">Membrane protein</fullName>
    </submittedName>
</protein>
<dbReference type="EMBL" id="AP014936">
    <property type="protein sequence ID" value="BAU48275.1"/>
    <property type="molecule type" value="Genomic_DNA"/>
</dbReference>
<feature type="domain" description="YetF C-terminal" evidence="8">
    <location>
        <begin position="97"/>
        <end position="165"/>
    </location>
</feature>
<evidence type="ECO:0000256" key="2">
    <source>
        <dbReference type="ARBA" id="ARBA00006448"/>
    </source>
</evidence>
<dbReference type="InterPro" id="IPR007353">
    <property type="entry name" value="DUF421"/>
</dbReference>
<feature type="transmembrane region" description="Helical" evidence="7">
    <location>
        <begin position="22"/>
        <end position="41"/>
    </location>
</feature>
<dbReference type="PANTHER" id="PTHR34582">
    <property type="entry name" value="UPF0702 TRANSMEMBRANE PROTEIN YCAP"/>
    <property type="match status" value="1"/>
</dbReference>
<sequence length="166" mass="18770">MDGLARIDWTGMFASEVPPLELFVRGTVIYLGILVMLRVLLRREAASITVPDLLMIVLLADAGQNAMATDYHTLTDGGVLIGTIIFWNYALDWLAYHFRSVEWFVHPPPLPLVRNGRLIARNLRRESISEQELMTQLRQNGIEEIADVKLAVMEGDGRISVIRRGR</sequence>
<keyword evidence="3" id="KW-1003">Cell membrane</keyword>
<dbReference type="Proteomes" id="UP000218899">
    <property type="component" value="Chromosome"/>
</dbReference>
<keyword evidence="6 7" id="KW-0472">Membrane</keyword>
<dbReference type="InterPro" id="IPR023090">
    <property type="entry name" value="UPF0702_alpha/beta_dom_sf"/>
</dbReference>
<evidence type="ECO:0000313" key="9">
    <source>
        <dbReference type="EMBL" id="BAU48275.1"/>
    </source>
</evidence>
<dbReference type="PANTHER" id="PTHR34582:SF6">
    <property type="entry name" value="UPF0702 TRANSMEMBRANE PROTEIN YCAP"/>
    <property type="match status" value="1"/>
</dbReference>
<evidence type="ECO:0000259" key="8">
    <source>
        <dbReference type="Pfam" id="PF04239"/>
    </source>
</evidence>
<dbReference type="Pfam" id="PF04239">
    <property type="entry name" value="DUF421"/>
    <property type="match status" value="1"/>
</dbReference>
<keyword evidence="10" id="KW-1185">Reference proteome</keyword>
<accession>A0A1B4V4F2</accession>
<evidence type="ECO:0000256" key="6">
    <source>
        <dbReference type="ARBA" id="ARBA00023136"/>
    </source>
</evidence>
<comment type="similarity">
    <text evidence="2">Belongs to the UPF0702 family.</text>
</comment>
<keyword evidence="5 7" id="KW-1133">Transmembrane helix</keyword>
<reference evidence="9 10" key="1">
    <citation type="submission" date="2015-08" db="EMBL/GenBank/DDBJ databases">
        <title>Complete genome sequence of Sulfurifustis variabilis.</title>
        <authorList>
            <person name="Miura A."/>
            <person name="Kojima H."/>
            <person name="Fukui M."/>
        </authorList>
    </citation>
    <scope>NUCLEOTIDE SEQUENCE [LARGE SCALE GENOMIC DNA]</scope>
    <source>
        <strain evidence="10">skN76</strain>
    </source>
</reference>
<dbReference type="GO" id="GO:0005886">
    <property type="term" value="C:plasma membrane"/>
    <property type="evidence" value="ECO:0007669"/>
    <property type="project" value="UniProtKB-SubCell"/>
</dbReference>
<evidence type="ECO:0000256" key="3">
    <source>
        <dbReference type="ARBA" id="ARBA00022475"/>
    </source>
</evidence>
<evidence type="ECO:0000256" key="4">
    <source>
        <dbReference type="ARBA" id="ARBA00022692"/>
    </source>
</evidence>
<evidence type="ECO:0000256" key="5">
    <source>
        <dbReference type="ARBA" id="ARBA00022989"/>
    </source>
</evidence>
<dbReference type="KEGG" id="sva:SVA_1721"/>
<dbReference type="OrthoDB" id="6538282at2"/>
<keyword evidence="4 7" id="KW-0812">Transmembrane</keyword>